<gene>
    <name evidence="2" type="ORF">COV57_01680</name>
</gene>
<keyword evidence="1" id="KW-1133">Transmembrane helix</keyword>
<dbReference type="AlphaFoldDB" id="A0A2H0N7S6"/>
<name>A0A2H0N7S6_9BACT</name>
<sequence>MQQNGLVNGGIPPVIPIQKRQAFSGSGLMWRLLTFSFVVFFVMVASFVGLEFGYTAVLKNKNKNYIAQSMELESSIPEDQREKIVDFYSRLSNMKRLLDSHVRATNFFGFLEDNTDSGVYFTESFFSVDKGEVVLAGLARDYAELSRQLEKLRLSEQVSNLVLDSAVRSQNGLVSFEVTFIISKSLFKS</sequence>
<evidence type="ECO:0000313" key="2">
    <source>
        <dbReference type="EMBL" id="PIR04950.1"/>
    </source>
</evidence>
<accession>A0A2H0N7S6</accession>
<evidence type="ECO:0008006" key="4">
    <source>
        <dbReference type="Google" id="ProtNLM"/>
    </source>
</evidence>
<evidence type="ECO:0000313" key="3">
    <source>
        <dbReference type="Proteomes" id="UP000229893"/>
    </source>
</evidence>
<organism evidence="2 3">
    <name type="scientific">Candidatus Liptonbacteria bacterium CG11_big_fil_rev_8_21_14_0_20_35_14</name>
    <dbReference type="NCBI Taxonomy" id="1974634"/>
    <lineage>
        <taxon>Bacteria</taxon>
        <taxon>Candidatus Liptoniibacteriota</taxon>
    </lineage>
</organism>
<comment type="caution">
    <text evidence="2">The sequence shown here is derived from an EMBL/GenBank/DDBJ whole genome shotgun (WGS) entry which is preliminary data.</text>
</comment>
<dbReference type="Pfam" id="PF05137">
    <property type="entry name" value="PilN"/>
    <property type="match status" value="1"/>
</dbReference>
<feature type="transmembrane region" description="Helical" evidence="1">
    <location>
        <begin position="28"/>
        <end position="54"/>
    </location>
</feature>
<dbReference type="Proteomes" id="UP000229893">
    <property type="component" value="Unassembled WGS sequence"/>
</dbReference>
<keyword evidence="1" id="KW-0472">Membrane</keyword>
<keyword evidence="1" id="KW-0812">Transmembrane</keyword>
<evidence type="ECO:0000256" key="1">
    <source>
        <dbReference type="SAM" id="Phobius"/>
    </source>
</evidence>
<dbReference type="EMBL" id="PCWO01000026">
    <property type="protein sequence ID" value="PIR04950.1"/>
    <property type="molecule type" value="Genomic_DNA"/>
</dbReference>
<protein>
    <recommendedName>
        <fullName evidence="4">PilN domain-containing protein</fullName>
    </recommendedName>
</protein>
<proteinExistence type="predicted"/>
<dbReference type="InterPro" id="IPR007813">
    <property type="entry name" value="PilN"/>
</dbReference>
<reference evidence="2 3" key="1">
    <citation type="submission" date="2017-09" db="EMBL/GenBank/DDBJ databases">
        <title>Depth-based differentiation of microbial function through sediment-hosted aquifers and enrichment of novel symbionts in the deep terrestrial subsurface.</title>
        <authorList>
            <person name="Probst A.J."/>
            <person name="Ladd B."/>
            <person name="Jarett J.K."/>
            <person name="Geller-Mcgrath D.E."/>
            <person name="Sieber C.M."/>
            <person name="Emerson J.B."/>
            <person name="Anantharaman K."/>
            <person name="Thomas B.C."/>
            <person name="Malmstrom R."/>
            <person name="Stieglmeier M."/>
            <person name="Klingl A."/>
            <person name="Woyke T."/>
            <person name="Ryan C.M."/>
            <person name="Banfield J.F."/>
        </authorList>
    </citation>
    <scope>NUCLEOTIDE SEQUENCE [LARGE SCALE GENOMIC DNA]</scope>
    <source>
        <strain evidence="2">CG11_big_fil_rev_8_21_14_0_20_35_14</strain>
    </source>
</reference>